<evidence type="ECO:0000313" key="3">
    <source>
        <dbReference type="Proteomes" id="UP000299102"/>
    </source>
</evidence>
<feature type="region of interest" description="Disordered" evidence="1">
    <location>
        <begin position="1"/>
        <end position="22"/>
    </location>
</feature>
<sequence length="195" mass="21648">MTGSAPRLSRTRSLGRPRPGRRAGFRVESFQSEIKIVQGSVPQQCANTHLGQQAQDKRFMSIVTFVDDVAPAREVSCYVYGDLSDYPTRSIRAPRGVRPRGARATLKLFGGGVARLRGLYLFPMIARRFRPRSIRSSAPGIECVLSVITVGDPPCGTRRRAIAVPTICLTSAASRDRYPTVDTPRRRHARSPRRQ</sequence>
<dbReference type="EMBL" id="BGZK01001169">
    <property type="protein sequence ID" value="GBP73304.1"/>
    <property type="molecule type" value="Genomic_DNA"/>
</dbReference>
<comment type="caution">
    <text evidence="2">The sequence shown here is derived from an EMBL/GenBank/DDBJ whole genome shotgun (WGS) entry which is preliminary data.</text>
</comment>
<proteinExistence type="predicted"/>
<evidence type="ECO:0000313" key="2">
    <source>
        <dbReference type="EMBL" id="GBP73304.1"/>
    </source>
</evidence>
<keyword evidence="3" id="KW-1185">Reference proteome</keyword>
<dbReference type="Proteomes" id="UP000299102">
    <property type="component" value="Unassembled WGS sequence"/>
</dbReference>
<reference evidence="2 3" key="1">
    <citation type="journal article" date="2019" name="Commun. Biol.">
        <title>The bagworm genome reveals a unique fibroin gene that provides high tensile strength.</title>
        <authorList>
            <person name="Kono N."/>
            <person name="Nakamura H."/>
            <person name="Ohtoshi R."/>
            <person name="Tomita M."/>
            <person name="Numata K."/>
            <person name="Arakawa K."/>
        </authorList>
    </citation>
    <scope>NUCLEOTIDE SEQUENCE [LARGE SCALE GENOMIC DNA]</scope>
</reference>
<accession>A0A4C1YE86</accession>
<name>A0A4C1YE86_EUMVA</name>
<organism evidence="2 3">
    <name type="scientific">Eumeta variegata</name>
    <name type="common">Bagworm moth</name>
    <name type="synonym">Eumeta japonica</name>
    <dbReference type="NCBI Taxonomy" id="151549"/>
    <lineage>
        <taxon>Eukaryota</taxon>
        <taxon>Metazoa</taxon>
        <taxon>Ecdysozoa</taxon>
        <taxon>Arthropoda</taxon>
        <taxon>Hexapoda</taxon>
        <taxon>Insecta</taxon>
        <taxon>Pterygota</taxon>
        <taxon>Neoptera</taxon>
        <taxon>Endopterygota</taxon>
        <taxon>Lepidoptera</taxon>
        <taxon>Glossata</taxon>
        <taxon>Ditrysia</taxon>
        <taxon>Tineoidea</taxon>
        <taxon>Psychidae</taxon>
        <taxon>Oiketicinae</taxon>
        <taxon>Eumeta</taxon>
    </lineage>
</organism>
<gene>
    <name evidence="2" type="ORF">EVAR_52830_1</name>
</gene>
<dbReference type="AlphaFoldDB" id="A0A4C1YE86"/>
<protein>
    <submittedName>
        <fullName evidence="2">Uncharacterized protein</fullName>
    </submittedName>
</protein>
<feature type="compositionally biased region" description="Basic residues" evidence="1">
    <location>
        <begin position="9"/>
        <end position="22"/>
    </location>
</feature>
<evidence type="ECO:0000256" key="1">
    <source>
        <dbReference type="SAM" id="MobiDB-lite"/>
    </source>
</evidence>